<keyword evidence="5 9" id="KW-0540">Nuclease</keyword>
<dbReference type="GO" id="GO:0071025">
    <property type="term" value="P:RNA surveillance"/>
    <property type="evidence" value="ECO:0007669"/>
    <property type="project" value="InterPro"/>
</dbReference>
<evidence type="ECO:0000256" key="5">
    <source>
        <dbReference type="ARBA" id="ARBA00022722"/>
    </source>
</evidence>
<dbReference type="PANTHER" id="PTHR10853:SF0">
    <property type="entry name" value="PROTEIN PELOTA HOMOLOG"/>
    <property type="match status" value="1"/>
</dbReference>
<comment type="subunit">
    <text evidence="9">Monomer.</text>
</comment>
<dbReference type="GO" id="GO:0070481">
    <property type="term" value="P:nuclear-transcribed mRNA catabolic process, non-stop decay"/>
    <property type="evidence" value="ECO:0007669"/>
    <property type="project" value="InterPro"/>
</dbReference>
<evidence type="ECO:0000256" key="9">
    <source>
        <dbReference type="HAMAP-Rule" id="MF_01853"/>
    </source>
</evidence>
<feature type="domain" description="eRF1/Pelota-like N-terminal" evidence="10">
    <location>
        <begin position="1"/>
        <end position="127"/>
    </location>
</feature>
<gene>
    <name evidence="9 11" type="primary">pelA</name>
    <name evidence="11" type="ordered locus">TTX_0537</name>
</gene>
<keyword evidence="8 9" id="KW-0378">Hydrolase</keyword>
<dbReference type="GO" id="GO:0004519">
    <property type="term" value="F:endonuclease activity"/>
    <property type="evidence" value="ECO:0007669"/>
    <property type="project" value="UniProtKB-UniRule"/>
</dbReference>
<accession>G4RNQ8</accession>
<keyword evidence="11" id="KW-0132">Cell division</keyword>
<evidence type="ECO:0000256" key="4">
    <source>
        <dbReference type="ARBA" id="ARBA00022490"/>
    </source>
</evidence>
<dbReference type="InterPro" id="IPR004405">
    <property type="entry name" value="TF_pelota"/>
</dbReference>
<dbReference type="eggNOG" id="arCOG01741">
    <property type="taxonomic scope" value="Archaea"/>
</dbReference>
<comment type="domain">
    <text evidence="9">The N-terminal domain has the RNA-binding Sm fold. It harbors the endoribonuclease activity.</text>
</comment>
<dbReference type="Proteomes" id="UP000002654">
    <property type="component" value="Chromosome"/>
</dbReference>
<protein>
    <recommendedName>
        <fullName evidence="9">Protein pelota homolog</fullName>
        <ecNumber evidence="9">3.1.-.-</ecNumber>
    </recommendedName>
</protein>
<comment type="similarity">
    <text evidence="3 9">Belongs to the eukaryotic release factor 1 family. Pelota subfamily.</text>
</comment>
<dbReference type="Gene3D" id="2.30.30.870">
    <property type="entry name" value="Pelota, domain A"/>
    <property type="match status" value="1"/>
</dbReference>
<dbReference type="InterPro" id="IPR005142">
    <property type="entry name" value="eRF1_3"/>
</dbReference>
<name>G4RNQ8_THETK</name>
<evidence type="ECO:0000256" key="3">
    <source>
        <dbReference type="ARBA" id="ARBA00009504"/>
    </source>
</evidence>
<evidence type="ECO:0000313" key="12">
    <source>
        <dbReference type="Proteomes" id="UP000002654"/>
    </source>
</evidence>
<proteinExistence type="inferred from homology"/>
<dbReference type="SUPFAM" id="SSF55315">
    <property type="entry name" value="L30e-like"/>
    <property type="match status" value="1"/>
</dbReference>
<dbReference type="InterPro" id="IPR023521">
    <property type="entry name" value="Pelota_arc"/>
</dbReference>
<keyword evidence="11" id="KW-0131">Cell cycle</keyword>
<dbReference type="PaxDb" id="768679-TTX_0537"/>
<dbReference type="AlphaFoldDB" id="G4RNQ8"/>
<dbReference type="GO" id="GO:0005737">
    <property type="term" value="C:cytoplasm"/>
    <property type="evidence" value="ECO:0007669"/>
    <property type="project" value="UniProtKB-SubCell"/>
</dbReference>
<dbReference type="PANTHER" id="PTHR10853">
    <property type="entry name" value="PELOTA"/>
    <property type="match status" value="1"/>
</dbReference>
<sequence>MHNGVQIAVNRRRRTIVVVPERGDDLYFVYLLVDRGDVVRGWTVREYKPEGAKEGQRIKVYLAVRVEALEYHKFRGSLRIRGVVVEAQQDLEGVKGRRHTFDVLPGREIEIEKPEGYPMELVDEVARLAAASMPRALLVSVDDEEAAIAYVTALGVEILAVLENRRGRGDAAESKQEALGPFLKDVAKVAEQYRVRLKPDRVVLAGPHLYIDMLSSFLKGVLSPQSSGGVAGVYEFQRSGKFEELRRALGSEAMDELMRTASDRPELIAVGIEAVAEAAREGRVRLLLVVDQELKEMAEQLSEILRLVFAAKGEIKIVPAEGEAGERLKAMGGVAAVLRY</sequence>
<evidence type="ECO:0000256" key="1">
    <source>
        <dbReference type="ARBA" id="ARBA00001968"/>
    </source>
</evidence>
<organism evidence="11 12">
    <name type="scientific">Thermoproteus tenax (strain ATCC 35583 / DSM 2078 / JCM 9277 / NBRC 100435 / Kra 1)</name>
    <dbReference type="NCBI Taxonomy" id="768679"/>
    <lineage>
        <taxon>Archaea</taxon>
        <taxon>Thermoproteota</taxon>
        <taxon>Thermoprotei</taxon>
        <taxon>Thermoproteales</taxon>
        <taxon>Thermoproteaceae</taxon>
        <taxon>Thermoproteus</taxon>
    </lineage>
</organism>
<evidence type="ECO:0000256" key="7">
    <source>
        <dbReference type="ARBA" id="ARBA00022759"/>
    </source>
</evidence>
<dbReference type="GO" id="GO:0046872">
    <property type="term" value="F:metal ion binding"/>
    <property type="evidence" value="ECO:0007669"/>
    <property type="project" value="UniProtKB-UniRule"/>
</dbReference>
<evidence type="ECO:0000256" key="2">
    <source>
        <dbReference type="ARBA" id="ARBA00004496"/>
    </source>
</evidence>
<dbReference type="InterPro" id="IPR058547">
    <property type="entry name" value="Pelota_N"/>
</dbReference>
<dbReference type="Pfam" id="PF26356">
    <property type="entry name" value="Pelota_N"/>
    <property type="match status" value="1"/>
</dbReference>
<comment type="cofactor">
    <cofactor evidence="1 9">
        <name>a divalent metal cation</name>
        <dbReference type="ChEBI" id="CHEBI:60240"/>
    </cofactor>
</comment>
<dbReference type="GO" id="GO:0070966">
    <property type="term" value="P:nuclear-transcribed mRNA catabolic process, no-go decay"/>
    <property type="evidence" value="ECO:0007669"/>
    <property type="project" value="InterPro"/>
</dbReference>
<dbReference type="InterPro" id="IPR029064">
    <property type="entry name" value="Ribosomal_eL30-like_sf"/>
</dbReference>
<dbReference type="EMBL" id="FN869859">
    <property type="protein sequence ID" value="CCC81202.1"/>
    <property type="molecule type" value="Genomic_DNA"/>
</dbReference>
<dbReference type="SUPFAM" id="SSF53137">
    <property type="entry name" value="Translational machinery components"/>
    <property type="match status" value="1"/>
</dbReference>
<dbReference type="GO" id="GO:0032790">
    <property type="term" value="P:ribosome disassembly"/>
    <property type="evidence" value="ECO:0007669"/>
    <property type="project" value="TreeGrafter"/>
</dbReference>
<dbReference type="HAMAP" id="MF_01853">
    <property type="entry name" value="PelO"/>
    <property type="match status" value="1"/>
</dbReference>
<keyword evidence="12" id="KW-1185">Reference proteome</keyword>
<dbReference type="Pfam" id="PF03465">
    <property type="entry name" value="eRF1_3"/>
    <property type="match status" value="1"/>
</dbReference>
<evidence type="ECO:0000256" key="8">
    <source>
        <dbReference type="ARBA" id="ARBA00022801"/>
    </source>
</evidence>
<dbReference type="EC" id="3.1.-.-" evidence="9"/>
<dbReference type="PATRIC" id="fig|768679.9.peg.552"/>
<comment type="function">
    <text evidence="9">May function in recognizing stalled ribosomes, interact with stem-loop structures in stalled mRNA molecules, and effect endonucleolytic cleavage of the mRNA. May play a role in the release non-functional ribosomes and degradation of damaged mRNAs. Has endoribonuclease activity.</text>
</comment>
<comment type="subcellular location">
    <subcellularLocation>
        <location evidence="2 9">Cytoplasm</location>
    </subcellularLocation>
</comment>
<dbReference type="InterPro" id="IPR038069">
    <property type="entry name" value="Pelota/DOM34_N"/>
</dbReference>
<dbReference type="GO" id="GO:0070651">
    <property type="term" value="P:nonfunctional rRNA decay"/>
    <property type="evidence" value="ECO:0007669"/>
    <property type="project" value="TreeGrafter"/>
</dbReference>
<dbReference type="Gene3D" id="3.30.420.60">
    <property type="entry name" value="eRF1 domain 2"/>
    <property type="match status" value="1"/>
</dbReference>
<dbReference type="GO" id="GO:0051301">
    <property type="term" value="P:cell division"/>
    <property type="evidence" value="ECO:0007669"/>
    <property type="project" value="UniProtKB-KW"/>
</dbReference>
<dbReference type="SMART" id="SM01194">
    <property type="entry name" value="eRF1_1"/>
    <property type="match status" value="1"/>
</dbReference>
<keyword evidence="4 9" id="KW-0963">Cytoplasm</keyword>
<keyword evidence="6 9" id="KW-0479">Metal-binding</keyword>
<evidence type="ECO:0000313" key="11">
    <source>
        <dbReference type="EMBL" id="CCC81202.1"/>
    </source>
</evidence>
<evidence type="ECO:0000259" key="10">
    <source>
        <dbReference type="SMART" id="SM01194"/>
    </source>
</evidence>
<dbReference type="InterPro" id="IPR005140">
    <property type="entry name" value="eRF1_Pelota-like_N"/>
</dbReference>
<reference evidence="11 12" key="1">
    <citation type="journal article" date="2011" name="PLoS ONE">
        <title>The complete genome sequence of Thermoproteus tenax: a physiologically versatile member of the Crenarchaeota.</title>
        <authorList>
            <person name="Siebers B."/>
            <person name="Zaparty M."/>
            <person name="Raddatz G."/>
            <person name="Tjaden B."/>
            <person name="Albers S.V."/>
            <person name="Bell S.D."/>
            <person name="Blombach F."/>
            <person name="Kletzin A."/>
            <person name="Kyrpides N."/>
            <person name="Lanz C."/>
            <person name="Plagens A."/>
            <person name="Rampp M."/>
            <person name="Rosinus A."/>
            <person name="von Jan M."/>
            <person name="Makarova K.S."/>
            <person name="Klenk H.P."/>
            <person name="Schuster S.C."/>
            <person name="Hensel R."/>
        </authorList>
    </citation>
    <scope>NUCLEOTIDE SEQUENCE [LARGE SCALE GENOMIC DNA]</scope>
    <source>
        <strain evidence="12">ATCC 35583 / DSM 2078 / JCM 9277 / NBRC 100435 / Kra 1</strain>
    </source>
</reference>
<dbReference type="Gene3D" id="3.30.1330.30">
    <property type="match status" value="1"/>
</dbReference>
<dbReference type="SUPFAM" id="SSF159065">
    <property type="entry name" value="Dom34/Pelota N-terminal domain-like"/>
    <property type="match status" value="1"/>
</dbReference>
<dbReference type="STRING" id="768679.TTX_0537"/>
<dbReference type="InterPro" id="IPR042226">
    <property type="entry name" value="eFR1_2_sf"/>
</dbReference>
<dbReference type="KEGG" id="ttn:TTX_0537"/>
<keyword evidence="7 9" id="KW-0255">Endonuclease</keyword>
<evidence type="ECO:0000256" key="6">
    <source>
        <dbReference type="ARBA" id="ARBA00022723"/>
    </source>
</evidence>
<dbReference type="GO" id="GO:0016787">
    <property type="term" value="F:hydrolase activity"/>
    <property type="evidence" value="ECO:0007669"/>
    <property type="project" value="UniProtKB-KW"/>
</dbReference>
<dbReference type="HOGENOM" id="CLU_023334_0_0_2"/>